<dbReference type="AlphaFoldDB" id="S2JKD4"/>
<dbReference type="Proteomes" id="UP000014254">
    <property type="component" value="Unassembled WGS sequence"/>
</dbReference>
<dbReference type="InParanoid" id="S2JKD4"/>
<dbReference type="EMBL" id="KE123916">
    <property type="protein sequence ID" value="EPB90806.1"/>
    <property type="molecule type" value="Genomic_DNA"/>
</dbReference>
<dbReference type="eggNOG" id="KOG2402">
    <property type="taxonomic scope" value="Eukaryota"/>
</dbReference>
<organism evidence="8 9">
    <name type="scientific">Mucor circinelloides f. circinelloides (strain 1006PhL)</name>
    <name type="common">Mucormycosis agent</name>
    <name type="synonym">Calyptromyces circinelloides</name>
    <dbReference type="NCBI Taxonomy" id="1220926"/>
    <lineage>
        <taxon>Eukaryota</taxon>
        <taxon>Fungi</taxon>
        <taxon>Fungi incertae sedis</taxon>
        <taxon>Mucoromycota</taxon>
        <taxon>Mucoromycotina</taxon>
        <taxon>Mucoromycetes</taxon>
        <taxon>Mucorales</taxon>
        <taxon>Mucorineae</taxon>
        <taxon>Mucoraceae</taxon>
        <taxon>Mucor</taxon>
    </lineage>
</organism>
<evidence type="ECO:0000256" key="5">
    <source>
        <dbReference type="SAM" id="Coils"/>
    </source>
</evidence>
<dbReference type="Gene3D" id="3.90.70.200">
    <property type="entry name" value="Plus-3 domain"/>
    <property type="match status" value="1"/>
</dbReference>
<dbReference type="InterPro" id="IPR036128">
    <property type="entry name" value="Plus3-like_sf"/>
</dbReference>
<feature type="compositionally biased region" description="Basic and acidic residues" evidence="6">
    <location>
        <begin position="71"/>
        <end position="123"/>
    </location>
</feature>
<dbReference type="Pfam" id="PF03126">
    <property type="entry name" value="Plus-3"/>
    <property type="match status" value="1"/>
</dbReference>
<feature type="compositionally biased region" description="Acidic residues" evidence="6">
    <location>
        <begin position="39"/>
        <end position="68"/>
    </location>
</feature>
<feature type="compositionally biased region" description="Acidic residues" evidence="6">
    <location>
        <begin position="174"/>
        <end position="189"/>
    </location>
</feature>
<evidence type="ECO:0000259" key="7">
    <source>
        <dbReference type="PROSITE" id="PS51360"/>
    </source>
</evidence>
<evidence type="ECO:0000256" key="3">
    <source>
        <dbReference type="ARBA" id="ARBA00023163"/>
    </source>
</evidence>
<protein>
    <recommendedName>
        <fullName evidence="7">Plus3 domain-containing protein</fullName>
    </recommendedName>
</protein>
<evidence type="ECO:0000256" key="4">
    <source>
        <dbReference type="ARBA" id="ARBA00023242"/>
    </source>
</evidence>
<dbReference type="GO" id="GO:1990269">
    <property type="term" value="F:RNA polymerase II C-terminal domain phosphoserine binding"/>
    <property type="evidence" value="ECO:0007669"/>
    <property type="project" value="TreeGrafter"/>
</dbReference>
<evidence type="ECO:0000313" key="9">
    <source>
        <dbReference type="Proteomes" id="UP000014254"/>
    </source>
</evidence>
<keyword evidence="2" id="KW-0805">Transcription regulation</keyword>
<dbReference type="PROSITE" id="PS51360">
    <property type="entry name" value="PLUS3"/>
    <property type="match status" value="1"/>
</dbReference>
<dbReference type="PANTHER" id="PTHR13115">
    <property type="entry name" value="RNA POLYMERASE-ASSOCIATED PROTEIN RTF1 HOMOLOG"/>
    <property type="match status" value="1"/>
</dbReference>
<sequence length="537" mass="61162">MDNIDDLILSLTDKQAEDARRRDHASNRSSKKSKKYLSESEDDEGAYSDEDDVGIDDDEDMEDIDEYGPDLYKDEDDRRRLQALPEVERERILAERSEERQRNLERLEVRKLLKDGRRDDATRRSTRSKGSGTSSALSELTRRREEKNKVRSKRHHRDSPSPDRKRRRRYGDQSDYEYSGEEYNDSEEETEKKAKKRTPNLEEIQSVSVSRNMIEKWIFAPFFENTVIGCFVRLYIGPDPQKKVPVYRLCQIIDVVPWHKTYKVGESTHSNKALKVKHGKAEKDFPMDIVSNQPVTQQEFTRYLTTLESDRVRAPTIDQIEQKAADLKQAKEYVLNDKEVNEMIEKKKAVKGSSVNAAMEKAQLLARLEHAKAHNEVDKVLKLSRELKELEERIALAEGAHQNVWADINSRNRNRDRIEVHEAERRATEARRRALLENTKAAAAAAAAAAVSHPEGVNGTSATTTTAAATALSTKETATDSSLMPVEGTSKPLAKLVTLSKHALNVGEATSYQTEYEKLVSKVALEIRIELLEDSPA</sequence>
<dbReference type="OrthoDB" id="166375at2759"/>
<feature type="domain" description="Plus3" evidence="7">
    <location>
        <begin position="198"/>
        <end position="332"/>
    </location>
</feature>
<keyword evidence="4" id="KW-0539">Nucleus</keyword>
<dbReference type="SMART" id="SM00719">
    <property type="entry name" value="Plus3"/>
    <property type="match status" value="1"/>
</dbReference>
<dbReference type="SUPFAM" id="SSF159042">
    <property type="entry name" value="Plus3-like"/>
    <property type="match status" value="1"/>
</dbReference>
<dbReference type="FunCoup" id="S2JKD4">
    <property type="interactions" value="838"/>
</dbReference>
<dbReference type="GO" id="GO:0016593">
    <property type="term" value="C:Cdc73/Paf1 complex"/>
    <property type="evidence" value="ECO:0007669"/>
    <property type="project" value="TreeGrafter"/>
</dbReference>
<dbReference type="PANTHER" id="PTHR13115:SF8">
    <property type="entry name" value="RNA POLYMERASE-ASSOCIATED PROTEIN RTF1 HOMOLOG"/>
    <property type="match status" value="1"/>
</dbReference>
<keyword evidence="9" id="KW-1185">Reference proteome</keyword>
<feature type="compositionally biased region" description="Basic and acidic residues" evidence="6">
    <location>
        <begin position="140"/>
        <end position="149"/>
    </location>
</feature>
<dbReference type="GO" id="GO:0003677">
    <property type="term" value="F:DNA binding"/>
    <property type="evidence" value="ECO:0007669"/>
    <property type="project" value="InterPro"/>
</dbReference>
<accession>S2JKD4</accession>
<keyword evidence="5" id="KW-0175">Coiled coil</keyword>
<evidence type="ECO:0000256" key="6">
    <source>
        <dbReference type="SAM" id="MobiDB-lite"/>
    </source>
</evidence>
<dbReference type="OMA" id="ISGCYAR"/>
<comment type="subcellular location">
    <subcellularLocation>
        <location evidence="1">Nucleus</location>
    </subcellularLocation>
</comment>
<evidence type="ECO:0000256" key="2">
    <source>
        <dbReference type="ARBA" id="ARBA00023015"/>
    </source>
</evidence>
<dbReference type="InterPro" id="IPR004343">
    <property type="entry name" value="Plus-3_dom"/>
</dbReference>
<feature type="region of interest" description="Disordered" evidence="6">
    <location>
        <begin position="1"/>
        <end position="199"/>
    </location>
</feature>
<gene>
    <name evidence="8" type="ORF">HMPREF1544_02384</name>
</gene>
<dbReference type="STRING" id="1220926.S2JKD4"/>
<dbReference type="VEuPathDB" id="FungiDB:HMPREF1544_02384"/>
<name>S2JKD4_MUCC1</name>
<evidence type="ECO:0000313" key="8">
    <source>
        <dbReference type="EMBL" id="EPB90806.1"/>
    </source>
</evidence>
<reference evidence="9" key="1">
    <citation type="submission" date="2013-05" db="EMBL/GenBank/DDBJ databases">
        <title>The Genome sequence of Mucor circinelloides f. circinelloides 1006PhL.</title>
        <authorList>
            <consortium name="The Broad Institute Genomics Platform"/>
            <person name="Cuomo C."/>
            <person name="Earl A."/>
            <person name="Findley K."/>
            <person name="Lee S.C."/>
            <person name="Walker B."/>
            <person name="Young S."/>
            <person name="Zeng Q."/>
            <person name="Gargeya S."/>
            <person name="Fitzgerald M."/>
            <person name="Haas B."/>
            <person name="Abouelleil A."/>
            <person name="Allen A.W."/>
            <person name="Alvarado L."/>
            <person name="Arachchi H.M."/>
            <person name="Berlin A.M."/>
            <person name="Chapman S.B."/>
            <person name="Gainer-Dewar J."/>
            <person name="Goldberg J."/>
            <person name="Griggs A."/>
            <person name="Gujja S."/>
            <person name="Hansen M."/>
            <person name="Howarth C."/>
            <person name="Imamovic A."/>
            <person name="Ireland A."/>
            <person name="Larimer J."/>
            <person name="McCowan C."/>
            <person name="Murphy C."/>
            <person name="Pearson M."/>
            <person name="Poon T.W."/>
            <person name="Priest M."/>
            <person name="Roberts A."/>
            <person name="Saif S."/>
            <person name="Shea T."/>
            <person name="Sisk P."/>
            <person name="Sykes S."/>
            <person name="Wortman J."/>
            <person name="Nusbaum C."/>
            <person name="Birren B."/>
        </authorList>
    </citation>
    <scope>NUCLEOTIDE SEQUENCE [LARGE SCALE GENOMIC DNA]</scope>
    <source>
        <strain evidence="9">1006PhL</strain>
    </source>
</reference>
<evidence type="ECO:0000256" key="1">
    <source>
        <dbReference type="ARBA" id="ARBA00004123"/>
    </source>
</evidence>
<proteinExistence type="predicted"/>
<feature type="compositionally biased region" description="Basic and acidic residues" evidence="6">
    <location>
        <begin position="14"/>
        <end position="26"/>
    </location>
</feature>
<keyword evidence="3" id="KW-0804">Transcription</keyword>
<feature type="coiled-coil region" evidence="5">
    <location>
        <begin position="373"/>
        <end position="438"/>
    </location>
</feature>